<name>A0A3N0CFB9_9ACTN</name>
<comment type="caution">
    <text evidence="2">The sequence shown here is derived from an EMBL/GenBank/DDBJ whole genome shotgun (WGS) entry which is preliminary data.</text>
</comment>
<proteinExistence type="predicted"/>
<keyword evidence="3" id="KW-1185">Reference proteome</keyword>
<dbReference type="PROSITE" id="PS51257">
    <property type="entry name" value="PROKAR_LIPOPROTEIN"/>
    <property type="match status" value="1"/>
</dbReference>
<feature type="region of interest" description="Disordered" evidence="1">
    <location>
        <begin position="29"/>
        <end position="72"/>
    </location>
</feature>
<protein>
    <recommendedName>
        <fullName evidence="4">DUF1906 domain-containing protein</fullName>
    </recommendedName>
</protein>
<dbReference type="InterPro" id="IPR017853">
    <property type="entry name" value="GH"/>
</dbReference>
<sequence>MTRASGATGKHRWALAVLLVGVLAGCGSQVRPTSTPTPTPTATPDGDGSLVPDNLPDLTSIPKPTGTPSVAVTPRTERIFGADVSWPQCPKGMGIPQKRSHGAPMPTAAAEFVIIGLTNGPSFFPNPCLADQVRWVADRGLLGAAYAVVSYPDDATLRRYGGTGPYDGSTELGALRNVGYQAALFNVAGMKAAGLRSPIVWIDVEPVPTFVWSEDVVANAAVVQGTARGYTDAGFAIGFYSTPVLWKRVVGDLRFGAPEWRAAGQTSQQEALSRCGDDWSFAGGRGIFGQWVEAGRDRNVSCPGAVTDLRTWFHQY</sequence>
<evidence type="ECO:0000313" key="3">
    <source>
        <dbReference type="Proteomes" id="UP000267128"/>
    </source>
</evidence>
<dbReference type="OrthoDB" id="9779955at2"/>
<gene>
    <name evidence="2" type="ORF">EFK50_10150</name>
</gene>
<reference evidence="2 3" key="1">
    <citation type="submission" date="2018-11" db="EMBL/GenBank/DDBJ databases">
        <authorList>
            <person name="Li F."/>
        </authorList>
    </citation>
    <scope>NUCLEOTIDE SEQUENCE [LARGE SCALE GENOMIC DNA]</scope>
    <source>
        <strain evidence="2 3">Gsoil 097</strain>
    </source>
</reference>
<dbReference type="AlphaFoldDB" id="A0A3N0CFB9"/>
<dbReference type="SUPFAM" id="SSF51445">
    <property type="entry name" value="(Trans)glycosidases"/>
    <property type="match status" value="1"/>
</dbReference>
<evidence type="ECO:0008006" key="4">
    <source>
        <dbReference type="Google" id="ProtNLM"/>
    </source>
</evidence>
<evidence type="ECO:0000256" key="1">
    <source>
        <dbReference type="SAM" id="MobiDB-lite"/>
    </source>
</evidence>
<organism evidence="2 3">
    <name type="scientific">Nocardioides marmoriginsengisoli</name>
    <dbReference type="NCBI Taxonomy" id="661483"/>
    <lineage>
        <taxon>Bacteria</taxon>
        <taxon>Bacillati</taxon>
        <taxon>Actinomycetota</taxon>
        <taxon>Actinomycetes</taxon>
        <taxon>Propionibacteriales</taxon>
        <taxon>Nocardioidaceae</taxon>
        <taxon>Nocardioides</taxon>
    </lineage>
</organism>
<evidence type="ECO:0000313" key="2">
    <source>
        <dbReference type="EMBL" id="RNL62154.1"/>
    </source>
</evidence>
<dbReference type="RefSeq" id="WP_123227450.1">
    <property type="nucleotide sequence ID" value="NZ_RJSE01000007.1"/>
</dbReference>
<dbReference type="Proteomes" id="UP000267128">
    <property type="component" value="Unassembled WGS sequence"/>
</dbReference>
<dbReference type="EMBL" id="RJSE01000007">
    <property type="protein sequence ID" value="RNL62154.1"/>
    <property type="molecule type" value="Genomic_DNA"/>
</dbReference>
<accession>A0A3N0CFB9</accession>